<keyword evidence="4" id="KW-1185">Reference proteome</keyword>
<dbReference type="PANTHER" id="PTHR21737:SF4">
    <property type="entry name" value="SPLICING FACTOR CACTIN"/>
    <property type="match status" value="1"/>
</dbReference>
<gene>
    <name evidence="3" type="ORF">ACHAW5_009964</name>
</gene>
<dbReference type="SMART" id="SM01050">
    <property type="entry name" value="CactinC_cactus"/>
    <property type="match status" value="1"/>
</dbReference>
<feature type="region of interest" description="Disordered" evidence="1">
    <location>
        <begin position="64"/>
        <end position="100"/>
    </location>
</feature>
<dbReference type="AlphaFoldDB" id="A0ABD3NXI5"/>
<proteinExistence type="predicted"/>
<reference evidence="3 4" key="1">
    <citation type="submission" date="2024-10" db="EMBL/GenBank/DDBJ databases">
        <title>Updated reference genomes for cyclostephanoid diatoms.</title>
        <authorList>
            <person name="Roberts W.R."/>
            <person name="Alverson A.J."/>
        </authorList>
    </citation>
    <scope>NUCLEOTIDE SEQUENCE [LARGE SCALE GENOMIC DNA]</scope>
    <source>
        <strain evidence="3 4">AJA276-08</strain>
    </source>
</reference>
<accession>A0ABD3NXI5</accession>
<dbReference type="Proteomes" id="UP001530315">
    <property type="component" value="Unassembled WGS sequence"/>
</dbReference>
<evidence type="ECO:0000313" key="3">
    <source>
        <dbReference type="EMBL" id="KAL3780233.1"/>
    </source>
</evidence>
<organism evidence="3 4">
    <name type="scientific">Stephanodiscus triporus</name>
    <dbReference type="NCBI Taxonomy" id="2934178"/>
    <lineage>
        <taxon>Eukaryota</taxon>
        <taxon>Sar</taxon>
        <taxon>Stramenopiles</taxon>
        <taxon>Ochrophyta</taxon>
        <taxon>Bacillariophyta</taxon>
        <taxon>Coscinodiscophyceae</taxon>
        <taxon>Thalassiosirophycidae</taxon>
        <taxon>Stephanodiscales</taxon>
        <taxon>Stephanodiscaceae</taxon>
        <taxon>Stephanodiscus</taxon>
    </lineage>
</organism>
<dbReference type="PANTHER" id="PTHR21737">
    <property type="entry name" value="POLYGLUTAMINE BINDING PROTEIN 1/MARVEL MEMBRANE-ASSOCIATING DOMAIN CONTAINING 3"/>
    <property type="match status" value="1"/>
</dbReference>
<evidence type="ECO:0000313" key="4">
    <source>
        <dbReference type="Proteomes" id="UP001530315"/>
    </source>
</evidence>
<dbReference type="Pfam" id="PF09732">
    <property type="entry name" value="CactinC_cactus"/>
    <property type="match status" value="1"/>
</dbReference>
<feature type="domain" description="Splicing factor Cactin C-terminal" evidence="2">
    <location>
        <begin position="144"/>
        <end position="173"/>
    </location>
</feature>
<evidence type="ECO:0000259" key="2">
    <source>
        <dbReference type="Pfam" id="PF09732"/>
    </source>
</evidence>
<comment type="caution">
    <text evidence="3">The sequence shown here is derived from an EMBL/GenBank/DDBJ whole genome shotgun (WGS) entry which is preliminary data.</text>
</comment>
<evidence type="ECO:0000256" key="1">
    <source>
        <dbReference type="SAM" id="MobiDB-lite"/>
    </source>
</evidence>
<dbReference type="EMBL" id="JALLAZ020001124">
    <property type="protein sequence ID" value="KAL3780233.1"/>
    <property type="molecule type" value="Genomic_DNA"/>
</dbReference>
<name>A0ABD3NXI5_9STRA</name>
<dbReference type="InterPro" id="IPR019134">
    <property type="entry name" value="Cactin_C"/>
</dbReference>
<sequence length="178" mass="19897">MSGGGSGGEGDTLDGVADCDYWTTVLDQLTVHMAKMELSEIHSRMLVRQLEKLEARREELRKKALSGGEEADVDGGKANGGVRQSRSRCGPDFGNPREELGLDDEIDLDAGRRGRGTTRVVAGQVPPRKPRYFNRVKTGYDWNIVQGYKFNVFYPDLIDRTRTPQYRLEKADADDPAY</sequence>
<protein>
    <recommendedName>
        <fullName evidence="2">Splicing factor Cactin C-terminal domain-containing protein</fullName>
    </recommendedName>
</protein>